<keyword evidence="6" id="KW-1185">Reference proteome</keyword>
<dbReference type="EMBL" id="JAENHO010000002">
    <property type="protein sequence ID" value="MBL7254424.1"/>
    <property type="molecule type" value="Genomic_DNA"/>
</dbReference>
<feature type="compositionally biased region" description="Low complexity" evidence="3">
    <location>
        <begin position="517"/>
        <end position="538"/>
    </location>
</feature>
<evidence type="ECO:0000256" key="1">
    <source>
        <dbReference type="ARBA" id="ARBA00006432"/>
    </source>
</evidence>
<proteinExistence type="inferred from homology"/>
<gene>
    <name evidence="5" type="ORF">JKJ07_08885</name>
</gene>
<dbReference type="Gene3D" id="3.30.300.30">
    <property type="match status" value="1"/>
</dbReference>
<evidence type="ECO:0000313" key="5">
    <source>
        <dbReference type="EMBL" id="MBL7254424.1"/>
    </source>
</evidence>
<reference evidence="5 6" key="1">
    <citation type="submission" date="2021-01" db="EMBL/GenBank/DDBJ databases">
        <title>Actinoplanes sp. nov. LDG1-01 isolated from lichen.</title>
        <authorList>
            <person name="Saeng-In P."/>
            <person name="Phongsopitanun W."/>
            <person name="Kanchanasin P."/>
            <person name="Yuki M."/>
            <person name="Kudo T."/>
            <person name="Ohkuma M."/>
            <person name="Tanasupawat S."/>
        </authorList>
    </citation>
    <scope>NUCLEOTIDE SEQUENCE [LARGE SCALE GENOMIC DNA]</scope>
    <source>
        <strain evidence="5 6">LDG1-01</strain>
    </source>
</reference>
<dbReference type="PANTHER" id="PTHR43201">
    <property type="entry name" value="ACYL-COA SYNTHETASE"/>
    <property type="match status" value="1"/>
</dbReference>
<evidence type="ECO:0000256" key="2">
    <source>
        <dbReference type="ARBA" id="ARBA00022598"/>
    </source>
</evidence>
<evidence type="ECO:0000259" key="4">
    <source>
        <dbReference type="Pfam" id="PF00501"/>
    </source>
</evidence>
<feature type="domain" description="AMP-dependent synthetase/ligase" evidence="4">
    <location>
        <begin position="24"/>
        <end position="324"/>
    </location>
</feature>
<organism evidence="5 6">
    <name type="scientific">Paractinoplanes lichenicola</name>
    <dbReference type="NCBI Taxonomy" id="2802976"/>
    <lineage>
        <taxon>Bacteria</taxon>
        <taxon>Bacillati</taxon>
        <taxon>Actinomycetota</taxon>
        <taxon>Actinomycetes</taxon>
        <taxon>Micromonosporales</taxon>
        <taxon>Micromonosporaceae</taxon>
        <taxon>Paractinoplanes</taxon>
    </lineage>
</organism>
<feature type="compositionally biased region" description="Basic and acidic residues" evidence="3">
    <location>
        <begin position="539"/>
        <end position="548"/>
    </location>
</feature>
<evidence type="ECO:0000256" key="3">
    <source>
        <dbReference type="SAM" id="MobiDB-lite"/>
    </source>
</evidence>
<dbReference type="PANTHER" id="PTHR43201:SF5">
    <property type="entry name" value="MEDIUM-CHAIN ACYL-COA LIGASE ACSF2, MITOCHONDRIAL"/>
    <property type="match status" value="1"/>
</dbReference>
<name>A0ABS1VI90_9ACTN</name>
<dbReference type="GO" id="GO:0016874">
    <property type="term" value="F:ligase activity"/>
    <property type="evidence" value="ECO:0007669"/>
    <property type="project" value="UniProtKB-KW"/>
</dbReference>
<feature type="region of interest" description="Disordered" evidence="3">
    <location>
        <begin position="484"/>
        <end position="566"/>
    </location>
</feature>
<comment type="caution">
    <text evidence="5">The sequence shown here is derived from an EMBL/GenBank/DDBJ whole genome shotgun (WGS) entry which is preliminary data.</text>
</comment>
<feature type="compositionally biased region" description="Basic and acidic residues" evidence="3">
    <location>
        <begin position="554"/>
        <end position="566"/>
    </location>
</feature>
<dbReference type="InterPro" id="IPR020845">
    <property type="entry name" value="AMP-binding_CS"/>
</dbReference>
<dbReference type="InterPro" id="IPR042099">
    <property type="entry name" value="ANL_N_sf"/>
</dbReference>
<dbReference type="InterPro" id="IPR000873">
    <property type="entry name" value="AMP-dep_synth/lig_dom"/>
</dbReference>
<evidence type="ECO:0000313" key="6">
    <source>
        <dbReference type="Proteomes" id="UP000598996"/>
    </source>
</evidence>
<dbReference type="Proteomes" id="UP000598996">
    <property type="component" value="Unassembled WGS sequence"/>
</dbReference>
<dbReference type="RefSeq" id="WP_202990735.1">
    <property type="nucleotide sequence ID" value="NZ_JAENHO010000002.1"/>
</dbReference>
<protein>
    <submittedName>
        <fullName evidence="5">Acyl--CoA ligase</fullName>
    </submittedName>
</protein>
<dbReference type="SUPFAM" id="SSF56801">
    <property type="entry name" value="Acetyl-CoA synthetase-like"/>
    <property type="match status" value="1"/>
</dbReference>
<sequence>MLSDFIGGLREDDDRPALPGVRRGELARLVRGYAVALKAEGLEPGDTVALAVRPGARSLATLLAAYHLGLRIAVVDPTAGPEVVRARLTLAAPRLVLADAAAQAVASWAAPLARRAQLALPSLTSLAPVRTVGRRLPGSAPALRRVTGAFPSPYEGGGDAVVVFTSGTTSQPRAVVHTRASISAGMAAVRDLVRPVPGRPVLGGTFFVLLPSLASGAPVAPPTKRNLRRLRPQAVYLTPPQVRAALAAGSRFDDARVYSGSAPVSANLLSAVRRAGAREAWGVYALTEVFPAAAVESAAKSAFTGDGDLVGELLPGVSGRVVDGQVLLAGPTAADRYLGSEPFEWVATGDIGRVSGRTVVLGGRAKDMILRDAENIYPGLYEPSLHVPGVELAVLVGVPAGDGDERVVALVQTAEGVSAPDVRAALRGPLDRMGSARPDAVVFGRVPLAGRSRKPDRAAASLLAATLSTGLPRPPAQRRRLLTRPGWAGEAVAAPHATTDKSDRSSRSSTGELPAVPRQGGRAEAGAAPGPRQAGEPARAAEAEDDPHPPVTKDAADPGKPGRDES</sequence>
<dbReference type="Gene3D" id="3.40.50.12780">
    <property type="entry name" value="N-terminal domain of ligase-like"/>
    <property type="match status" value="1"/>
</dbReference>
<dbReference type="Pfam" id="PF00501">
    <property type="entry name" value="AMP-binding"/>
    <property type="match status" value="1"/>
</dbReference>
<comment type="similarity">
    <text evidence="1">Belongs to the ATP-dependent AMP-binding enzyme family.</text>
</comment>
<keyword evidence="2 5" id="KW-0436">Ligase</keyword>
<accession>A0ABS1VI90</accession>
<dbReference type="InterPro" id="IPR045851">
    <property type="entry name" value="AMP-bd_C_sf"/>
</dbReference>
<dbReference type="PROSITE" id="PS00455">
    <property type="entry name" value="AMP_BINDING"/>
    <property type="match status" value="1"/>
</dbReference>